<keyword evidence="6" id="KW-1185">Reference proteome</keyword>
<evidence type="ECO:0000313" key="5">
    <source>
        <dbReference type="EMBL" id="ODQ76204.1"/>
    </source>
</evidence>
<dbReference type="PANTHER" id="PTHR21221">
    <property type="entry name" value="UREIDOGLYCOLATE HYDROLASE"/>
    <property type="match status" value="1"/>
</dbReference>
<reference evidence="5 6" key="1">
    <citation type="journal article" date="2016" name="Proc. Natl. Acad. Sci. U.S.A.">
        <title>Comparative genomics of biotechnologically important yeasts.</title>
        <authorList>
            <person name="Riley R."/>
            <person name="Haridas S."/>
            <person name="Wolfe K.H."/>
            <person name="Lopes M.R."/>
            <person name="Hittinger C.T."/>
            <person name="Goeker M."/>
            <person name="Salamov A.A."/>
            <person name="Wisecaver J.H."/>
            <person name="Long T.M."/>
            <person name="Calvey C.H."/>
            <person name="Aerts A.L."/>
            <person name="Barry K.W."/>
            <person name="Choi C."/>
            <person name="Clum A."/>
            <person name="Coughlan A.Y."/>
            <person name="Deshpande S."/>
            <person name="Douglass A.P."/>
            <person name="Hanson S.J."/>
            <person name="Klenk H.-P."/>
            <person name="LaButti K.M."/>
            <person name="Lapidus A."/>
            <person name="Lindquist E.A."/>
            <person name="Lipzen A.M."/>
            <person name="Meier-Kolthoff J.P."/>
            <person name="Ohm R.A."/>
            <person name="Otillar R.P."/>
            <person name="Pangilinan J.L."/>
            <person name="Peng Y."/>
            <person name="Rokas A."/>
            <person name="Rosa C.A."/>
            <person name="Scheuner C."/>
            <person name="Sibirny A.A."/>
            <person name="Slot J.C."/>
            <person name="Stielow J.B."/>
            <person name="Sun H."/>
            <person name="Kurtzman C.P."/>
            <person name="Blackwell M."/>
            <person name="Grigoriev I.V."/>
            <person name="Jeffries T.W."/>
        </authorList>
    </citation>
    <scope>NUCLEOTIDE SEQUENCE [LARGE SCALE GENOMIC DNA]</scope>
    <source>
        <strain evidence="5 6">NRRL Y-11557</strain>
    </source>
</reference>
<dbReference type="STRING" id="675824.A0A1E3QFG9"/>
<dbReference type="GO" id="GO:0050385">
    <property type="term" value="F:ureidoglycolate lyase activity"/>
    <property type="evidence" value="ECO:0007669"/>
    <property type="project" value="UniProtKB-EC"/>
</dbReference>
<dbReference type="GO" id="GO:0004848">
    <property type="term" value="F:ureidoglycolate hydrolase activity"/>
    <property type="evidence" value="ECO:0007669"/>
    <property type="project" value="InterPro"/>
</dbReference>
<dbReference type="InterPro" id="IPR047233">
    <property type="entry name" value="UAH_cupin"/>
</dbReference>
<accession>A0A1E3QFG9</accession>
<evidence type="ECO:0000313" key="6">
    <source>
        <dbReference type="Proteomes" id="UP000094385"/>
    </source>
</evidence>
<sequence length="196" mass="21617">MTLATFEYSGDTIVAEELTPEAFRKFGYVISASHQAPKVAAGTHGLAYRLSDVSVPVNNYSNSHFKTEAPCAFNLQRFAPPVTLDRKNCEYLVKVVERHPYTTQTFFPMGVDASEPAYLVIVAENDENNMPDLSTVRAFVARGGQSVTYGAAVWHGGTCSLRDSLDMTMFMYDNGVKEDEMHLVGIENGLPVTYTV</sequence>
<dbReference type="OrthoDB" id="10266039at2759"/>
<evidence type="ECO:0000256" key="2">
    <source>
        <dbReference type="ARBA" id="ARBA00022631"/>
    </source>
</evidence>
<evidence type="ECO:0000256" key="4">
    <source>
        <dbReference type="ARBA" id="ARBA00047684"/>
    </source>
</evidence>
<dbReference type="EMBL" id="KV454289">
    <property type="protein sequence ID" value="ODQ76204.1"/>
    <property type="molecule type" value="Genomic_DNA"/>
</dbReference>
<dbReference type="GO" id="GO:0000256">
    <property type="term" value="P:allantoin catabolic process"/>
    <property type="evidence" value="ECO:0007669"/>
    <property type="project" value="InterPro"/>
</dbReference>
<dbReference type="PANTHER" id="PTHR21221:SF1">
    <property type="entry name" value="UREIDOGLYCOLATE LYASE"/>
    <property type="match status" value="1"/>
</dbReference>
<dbReference type="Gene3D" id="2.60.120.480">
    <property type="entry name" value="Ureidoglycolate hydrolase"/>
    <property type="match status" value="1"/>
</dbReference>
<protein>
    <recommendedName>
        <fullName evidence="7">Ureidoglycolate hydrolase</fullName>
    </recommendedName>
</protein>
<dbReference type="Proteomes" id="UP000094385">
    <property type="component" value="Unassembled WGS sequence"/>
</dbReference>
<name>A0A1E3QFG9_LIPST</name>
<evidence type="ECO:0000256" key="3">
    <source>
        <dbReference type="ARBA" id="ARBA00023239"/>
    </source>
</evidence>
<organism evidence="5 6">
    <name type="scientific">Lipomyces starkeyi NRRL Y-11557</name>
    <dbReference type="NCBI Taxonomy" id="675824"/>
    <lineage>
        <taxon>Eukaryota</taxon>
        <taxon>Fungi</taxon>
        <taxon>Dikarya</taxon>
        <taxon>Ascomycota</taxon>
        <taxon>Saccharomycotina</taxon>
        <taxon>Lipomycetes</taxon>
        <taxon>Lipomycetales</taxon>
        <taxon>Lipomycetaceae</taxon>
        <taxon>Lipomyces</taxon>
    </lineage>
</organism>
<dbReference type="Pfam" id="PF04115">
    <property type="entry name" value="Ureidogly_lyase"/>
    <property type="match status" value="1"/>
</dbReference>
<dbReference type="SUPFAM" id="SSF51182">
    <property type="entry name" value="RmlC-like cupins"/>
    <property type="match status" value="1"/>
</dbReference>
<comment type="subunit">
    <text evidence="1">Homodimer.</text>
</comment>
<comment type="catalytic activity">
    <reaction evidence="4">
        <text>(S)-ureidoglycolate = urea + glyoxylate</text>
        <dbReference type="Rhea" id="RHEA:11304"/>
        <dbReference type="ChEBI" id="CHEBI:16199"/>
        <dbReference type="ChEBI" id="CHEBI:36655"/>
        <dbReference type="ChEBI" id="CHEBI:57296"/>
        <dbReference type="EC" id="4.3.2.3"/>
    </reaction>
</comment>
<evidence type="ECO:0000256" key="1">
    <source>
        <dbReference type="ARBA" id="ARBA00011738"/>
    </source>
</evidence>
<dbReference type="CDD" id="cd20298">
    <property type="entry name" value="cupin_UAH"/>
    <property type="match status" value="1"/>
</dbReference>
<dbReference type="InterPro" id="IPR024060">
    <property type="entry name" value="Ureidoglycolate_lyase_dom_sf"/>
</dbReference>
<keyword evidence="3" id="KW-0456">Lyase</keyword>
<gene>
    <name evidence="5" type="ORF">LIPSTDRAFT_155</name>
</gene>
<dbReference type="AlphaFoldDB" id="A0A1E3QFG9"/>
<dbReference type="InterPro" id="IPR011051">
    <property type="entry name" value="RmlC_Cupin_sf"/>
</dbReference>
<proteinExistence type="predicted"/>
<keyword evidence="2" id="KW-0659">Purine metabolism</keyword>
<evidence type="ECO:0008006" key="7">
    <source>
        <dbReference type="Google" id="ProtNLM"/>
    </source>
</evidence>
<dbReference type="InterPro" id="IPR007247">
    <property type="entry name" value="Ureidogly_lyase"/>
</dbReference>
<dbReference type="GO" id="GO:0006144">
    <property type="term" value="P:purine nucleobase metabolic process"/>
    <property type="evidence" value="ECO:0007669"/>
    <property type="project" value="UniProtKB-KW"/>
</dbReference>